<dbReference type="AlphaFoldDB" id="J4C3L7"/>
<dbReference type="EMBL" id="AP011947">
    <property type="protein sequence ID" value="BAM40661.1"/>
    <property type="molecule type" value="Genomic_DNA"/>
</dbReference>
<dbReference type="Proteomes" id="UP000003786">
    <property type="component" value="Chromosome 2"/>
</dbReference>
<proteinExistence type="predicted"/>
<sequence length="323" mass="37571">MVEITIDLDNKGVPYNSGIVEIIFSLLPYKECDVIDRKTQYPVVNSKLKCLESKILGVKIENNRIFDNVNYVYVFFSTMNNKVPLVFGVSTGTEDKVVYYTGFAKRHGTHQLSSLKKVSKENLLDVVIGESDRVNNTLTYLLDKRTSYNNIKVTAMEKHQASDPEIFKHTPDKIEKSAHLLILSNYKKSITEPDVSSFLIPEMRVHWYQIDQGPEKLIPLAFDYTMNELYYFYTRDKNNGSKWTNFLNNRHNILKTTTGEQTEMNNIEKKLPEKIEDQKPYGFNALFLGLIFYILFTIGFCLPPLYKIYRHAMKKYIGKRSTY</sequence>
<keyword evidence="1" id="KW-1133">Transmembrane helix</keyword>
<evidence type="ECO:0000256" key="1">
    <source>
        <dbReference type="SAM" id="Phobius"/>
    </source>
</evidence>
<name>J4C3L7_THEOR</name>
<evidence type="ECO:0000313" key="3">
    <source>
        <dbReference type="Proteomes" id="UP000003786"/>
    </source>
</evidence>
<organism evidence="2 3">
    <name type="scientific">Theileria orientalis strain Shintoku</name>
    <dbReference type="NCBI Taxonomy" id="869250"/>
    <lineage>
        <taxon>Eukaryota</taxon>
        <taxon>Sar</taxon>
        <taxon>Alveolata</taxon>
        <taxon>Apicomplexa</taxon>
        <taxon>Aconoidasida</taxon>
        <taxon>Piroplasmida</taxon>
        <taxon>Theileriidae</taxon>
        <taxon>Theileria</taxon>
    </lineage>
</organism>
<dbReference type="VEuPathDB" id="PiroplasmaDB:TOT_020000915"/>
<accession>J4C3L7</accession>
<gene>
    <name evidence="2" type="ORF">TOT_020000915</name>
</gene>
<dbReference type="RefSeq" id="XP_009690962.1">
    <property type="nucleotide sequence ID" value="XM_009692667.1"/>
</dbReference>
<protein>
    <submittedName>
        <fullName evidence="2">Uncharacterized protein</fullName>
    </submittedName>
</protein>
<keyword evidence="3" id="KW-1185">Reference proteome</keyword>
<keyword evidence="1" id="KW-0812">Transmembrane</keyword>
<dbReference type="KEGG" id="tot:TOT_020000915"/>
<feature type="transmembrane region" description="Helical" evidence="1">
    <location>
        <begin position="281"/>
        <end position="306"/>
    </location>
</feature>
<reference evidence="2 3" key="1">
    <citation type="journal article" date="2012" name="MBio">
        <title>Comparative genome analysis of three eukaryotic parasites with differing abilities to transform leukocytes reveals key mediators of Theileria-induced leukocyte transformation.</title>
        <authorList>
            <person name="Hayashida K."/>
            <person name="Hara Y."/>
            <person name="Abe T."/>
            <person name="Yamasaki C."/>
            <person name="Toyoda A."/>
            <person name="Kosuge T."/>
            <person name="Suzuki Y."/>
            <person name="Sato Y."/>
            <person name="Kawashima S."/>
            <person name="Katayama T."/>
            <person name="Wakaguri H."/>
            <person name="Inoue N."/>
            <person name="Homma K."/>
            <person name="Tada-Umezaki M."/>
            <person name="Yagi Y."/>
            <person name="Fujii Y."/>
            <person name="Habara T."/>
            <person name="Kanehisa M."/>
            <person name="Watanabe H."/>
            <person name="Ito K."/>
            <person name="Gojobori T."/>
            <person name="Sugawara H."/>
            <person name="Imanishi T."/>
            <person name="Weir W."/>
            <person name="Gardner M."/>
            <person name="Pain A."/>
            <person name="Shiels B."/>
            <person name="Hattori M."/>
            <person name="Nene V."/>
            <person name="Sugimoto C."/>
        </authorList>
    </citation>
    <scope>NUCLEOTIDE SEQUENCE [LARGE SCALE GENOMIC DNA]</scope>
    <source>
        <strain evidence="2 3">Shintoku</strain>
    </source>
</reference>
<keyword evidence="1" id="KW-0472">Membrane</keyword>
<evidence type="ECO:0000313" key="2">
    <source>
        <dbReference type="EMBL" id="BAM40661.1"/>
    </source>
</evidence>
<dbReference type="GeneID" id="20715024"/>